<dbReference type="OrthoDB" id="1467787at2"/>
<dbReference type="EMBL" id="QFRJ01000011">
    <property type="protein sequence ID" value="PWH84762.1"/>
    <property type="molecule type" value="Genomic_DNA"/>
</dbReference>
<reference evidence="1 2" key="1">
    <citation type="submission" date="2018-05" db="EMBL/GenBank/DDBJ databases">
        <title>Brumimicrobium oceani sp. nov., isolated from coastal sediment.</title>
        <authorList>
            <person name="Kou Y."/>
        </authorList>
    </citation>
    <scope>NUCLEOTIDE SEQUENCE [LARGE SCALE GENOMIC DNA]</scope>
    <source>
        <strain evidence="1 2">C305</strain>
    </source>
</reference>
<keyword evidence="2" id="KW-1185">Reference proteome</keyword>
<proteinExistence type="predicted"/>
<dbReference type="RefSeq" id="WP_109360169.1">
    <property type="nucleotide sequence ID" value="NZ_QFRJ01000011.1"/>
</dbReference>
<evidence type="ECO:0008006" key="3">
    <source>
        <dbReference type="Google" id="ProtNLM"/>
    </source>
</evidence>
<comment type="caution">
    <text evidence="1">The sequence shown here is derived from an EMBL/GenBank/DDBJ whole genome shotgun (WGS) entry which is preliminary data.</text>
</comment>
<accession>A0A2U2XAF5</accession>
<protein>
    <recommendedName>
        <fullName evidence="3">Lipoprotein</fullName>
    </recommendedName>
</protein>
<organism evidence="1 2">
    <name type="scientific">Brumimicrobium oceani</name>
    <dbReference type="NCBI Taxonomy" id="2100725"/>
    <lineage>
        <taxon>Bacteria</taxon>
        <taxon>Pseudomonadati</taxon>
        <taxon>Bacteroidota</taxon>
        <taxon>Flavobacteriia</taxon>
        <taxon>Flavobacteriales</taxon>
        <taxon>Crocinitomicaceae</taxon>
        <taxon>Brumimicrobium</taxon>
    </lineage>
</organism>
<dbReference type="PROSITE" id="PS51257">
    <property type="entry name" value="PROKAR_LIPOPROTEIN"/>
    <property type="match status" value="1"/>
</dbReference>
<evidence type="ECO:0000313" key="1">
    <source>
        <dbReference type="EMBL" id="PWH84762.1"/>
    </source>
</evidence>
<reference evidence="1 2" key="2">
    <citation type="submission" date="2018-05" db="EMBL/GenBank/DDBJ databases">
        <authorList>
            <person name="Lanie J.A."/>
            <person name="Ng W.-L."/>
            <person name="Kazmierczak K.M."/>
            <person name="Andrzejewski T.M."/>
            <person name="Davidsen T.M."/>
            <person name="Wayne K.J."/>
            <person name="Tettelin H."/>
            <person name="Glass J.I."/>
            <person name="Rusch D."/>
            <person name="Podicherti R."/>
            <person name="Tsui H.-C.T."/>
            <person name="Winkler M.E."/>
        </authorList>
    </citation>
    <scope>NUCLEOTIDE SEQUENCE [LARGE SCALE GENOMIC DNA]</scope>
    <source>
        <strain evidence="1 2">C305</strain>
    </source>
</reference>
<dbReference type="Proteomes" id="UP000245370">
    <property type="component" value="Unassembled WGS sequence"/>
</dbReference>
<sequence>MKHLLYIVLILFFATSCKKKTSVVIQAQDYITGDGTAYAGQEYAVSETWTPFYETKSKIVAEGFLDDNGKASFNLKMNRNRRYILGVSEPENICYGGLVQHYLNHDKSNMVDFKYAECAYIKLKIDNINCQGPSDEMLLFQGNQIGNFDFNYPWEHNGCAFWESNGYSEVPMGEQYYKWEVTRSGITEIFYDTIYLQEGEQKVYEINY</sequence>
<dbReference type="AlphaFoldDB" id="A0A2U2XAF5"/>
<gene>
    <name evidence="1" type="ORF">DIT68_12590</name>
</gene>
<evidence type="ECO:0000313" key="2">
    <source>
        <dbReference type="Proteomes" id="UP000245370"/>
    </source>
</evidence>
<name>A0A2U2XAF5_9FLAO</name>